<accession>A0ABW3T8K9</accession>
<sequence>MNPLSRLLRRDRPARLPTEGDLSDPGQRRRAFWAYQFMDHAILRHLWSNFDQIAPGVYRSNQPGHWRLKRYRDMGIRTVLYLRASSEKWAFHFERESLEALGMTMISAPLHSRSAPTREAVQSLIAAFRTIDRPFLMHCKSGADRAGLASAIYLMVMLGKDVQAARRMLSPRYIHLRFTKTGVLDMMLDWYEARNAEGPIGFEDWIAHEYDAAALQAAFDAGRR</sequence>
<proteinExistence type="predicted"/>
<dbReference type="Pfam" id="PF22741">
    <property type="entry name" value="PTP-NADK"/>
    <property type="match status" value="1"/>
</dbReference>
<evidence type="ECO:0000259" key="1">
    <source>
        <dbReference type="Pfam" id="PF22741"/>
    </source>
</evidence>
<evidence type="ECO:0000313" key="2">
    <source>
        <dbReference type="EMBL" id="MFD1193358.1"/>
    </source>
</evidence>
<dbReference type="SUPFAM" id="SSF52799">
    <property type="entry name" value="(Phosphotyrosine protein) phosphatases II"/>
    <property type="match status" value="1"/>
</dbReference>
<name>A0ABW3T8K9_9RHOB</name>
<comment type="caution">
    <text evidence="2">The sequence shown here is derived from an EMBL/GenBank/DDBJ whole genome shotgun (WGS) entry which is preliminary data.</text>
</comment>
<protein>
    <submittedName>
        <fullName evidence="2">Tyrosine-protein phosphatase</fullName>
    </submittedName>
</protein>
<feature type="domain" description="DSP-PTPase phosphatase fused to NAD+ Kinase" evidence="1">
    <location>
        <begin position="57"/>
        <end position="166"/>
    </location>
</feature>
<dbReference type="Gene3D" id="3.90.190.10">
    <property type="entry name" value="Protein tyrosine phosphatase superfamily"/>
    <property type="match status" value="1"/>
</dbReference>
<reference evidence="3" key="1">
    <citation type="journal article" date="2019" name="Int. J. Syst. Evol. Microbiol.">
        <title>The Global Catalogue of Microorganisms (GCM) 10K type strain sequencing project: providing services to taxonomists for standard genome sequencing and annotation.</title>
        <authorList>
            <consortium name="The Broad Institute Genomics Platform"/>
            <consortium name="The Broad Institute Genome Sequencing Center for Infectious Disease"/>
            <person name="Wu L."/>
            <person name="Ma J."/>
        </authorList>
    </citation>
    <scope>NUCLEOTIDE SEQUENCE [LARGE SCALE GENOMIC DNA]</scope>
    <source>
        <strain evidence="3">CCUG 55328</strain>
    </source>
</reference>
<dbReference type="RefSeq" id="WP_380788569.1">
    <property type="nucleotide sequence ID" value="NZ_JBHTKR010000001.1"/>
</dbReference>
<keyword evidence="3" id="KW-1185">Reference proteome</keyword>
<evidence type="ECO:0000313" key="3">
    <source>
        <dbReference type="Proteomes" id="UP001597151"/>
    </source>
</evidence>
<dbReference type="EMBL" id="JBHTKR010000001">
    <property type="protein sequence ID" value="MFD1193358.1"/>
    <property type="molecule type" value="Genomic_DNA"/>
</dbReference>
<gene>
    <name evidence="2" type="ORF">ACFQ3C_01575</name>
</gene>
<organism evidence="2 3">
    <name type="scientific">Seohaeicola saemankumensis</name>
    <dbReference type="NCBI Taxonomy" id="481181"/>
    <lineage>
        <taxon>Bacteria</taxon>
        <taxon>Pseudomonadati</taxon>
        <taxon>Pseudomonadota</taxon>
        <taxon>Alphaproteobacteria</taxon>
        <taxon>Rhodobacterales</taxon>
        <taxon>Roseobacteraceae</taxon>
        <taxon>Seohaeicola</taxon>
    </lineage>
</organism>
<dbReference type="Proteomes" id="UP001597151">
    <property type="component" value="Unassembled WGS sequence"/>
</dbReference>
<dbReference type="InterPro" id="IPR055214">
    <property type="entry name" value="PTP-NADK"/>
</dbReference>
<dbReference type="InterPro" id="IPR029021">
    <property type="entry name" value="Prot-tyrosine_phosphatase-like"/>
</dbReference>